<feature type="region of interest" description="Disordered" evidence="1">
    <location>
        <begin position="251"/>
        <end position="275"/>
    </location>
</feature>
<feature type="region of interest" description="Disordered" evidence="1">
    <location>
        <begin position="636"/>
        <end position="677"/>
    </location>
</feature>
<dbReference type="EMBL" id="BDGI01000001">
    <property type="protein sequence ID" value="GAV26680.1"/>
    <property type="molecule type" value="Genomic_DNA"/>
</dbReference>
<feature type="domain" description="Exocyst complex component Sec10-like alpha-helical bundle" evidence="2">
    <location>
        <begin position="706"/>
        <end position="854"/>
    </location>
</feature>
<feature type="compositionally biased region" description="Low complexity" evidence="1">
    <location>
        <begin position="655"/>
        <end position="677"/>
    </location>
</feature>
<dbReference type="PANTHER" id="PTHR12100">
    <property type="entry name" value="SEC10"/>
    <property type="match status" value="1"/>
</dbReference>
<name>A0A1Q2YAX3_9ASCO</name>
<feature type="domain" description="Exocyst complex component Sec10-like alpha-helical bundle" evidence="2">
    <location>
        <begin position="336"/>
        <end position="620"/>
    </location>
</feature>
<comment type="caution">
    <text evidence="3">The sequence shown here is derived from an EMBL/GenBank/DDBJ whole genome shotgun (WGS) entry which is preliminary data.</text>
</comment>
<dbReference type="InterPro" id="IPR048627">
    <property type="entry name" value="Sec10_HB"/>
</dbReference>
<evidence type="ECO:0000256" key="1">
    <source>
        <dbReference type="SAM" id="MobiDB-lite"/>
    </source>
</evidence>
<evidence type="ECO:0000259" key="2">
    <source>
        <dbReference type="Pfam" id="PF07393"/>
    </source>
</evidence>
<dbReference type="Proteomes" id="UP000186136">
    <property type="component" value="Unassembled WGS sequence"/>
</dbReference>
<protein>
    <recommendedName>
        <fullName evidence="2">Exocyst complex component Sec10-like alpha-helical bundle domain-containing protein</fullName>
    </recommendedName>
</protein>
<proteinExistence type="predicted"/>
<evidence type="ECO:0000313" key="4">
    <source>
        <dbReference type="Proteomes" id="UP000186136"/>
    </source>
</evidence>
<gene>
    <name evidence="3" type="ORF">PMKS-000135</name>
</gene>
<evidence type="ECO:0000313" key="3">
    <source>
        <dbReference type="EMBL" id="GAV26680.1"/>
    </source>
</evidence>
<dbReference type="OrthoDB" id="5554140at2759"/>
<reference evidence="3 4" key="1">
    <citation type="submission" date="2016-08" db="EMBL/GenBank/DDBJ databases">
        <title>Whole genome shotgun sequence of Pichia membranifaciens KS47-1.</title>
        <authorList>
            <person name="Konishi M."/>
            <person name="Ishida M."/>
            <person name="Arakawa T."/>
            <person name="Kato Y."/>
            <person name="Horiuchi J."/>
        </authorList>
    </citation>
    <scope>NUCLEOTIDE SEQUENCE [LARGE SCALE GENOMIC DNA]</scope>
    <source>
        <strain evidence="3 4">KS47-1</strain>
    </source>
</reference>
<dbReference type="AlphaFoldDB" id="A0A1Q2YAX3"/>
<dbReference type="InterPro" id="IPR009976">
    <property type="entry name" value="Sec10-like"/>
</dbReference>
<keyword evidence="4" id="KW-1185">Reference proteome</keyword>
<sequence length="870" mass="99484">MLAPIVKQLLVESYSNFQNLSIFNTFSTPMSQAKLFTNIGNFLPIYENCENYSNLVIRFNTILNLFVNSIISELDVQLKDEKYPIVLDLITSLDHLCITSDRIPIDPLESLLEYFISKYNEDYLYLSADDLANQCFTSEPDSSIRRGVVKGFSFNFDKINEIFDNIQRLLDSQLNEIRRIFSADGQTHLATNRDIDEIPIILKILENFLSNHLIGGLSDRIISKAKQIDALDDITKPKSNLIDVRRSGVQGQLDDNDQEGVSGAKGKNEAPEGNPNVNIMNEQSLFFQCVPYLHSKLISTLQNLNYPQTEIILDTNTKTKMDYVKVVCEFVNYYYEQYLIEFSNELPRQCHISLIQLISSWQTNNQKVQRNMEHEILKLVEEDEDDNKRFNFEIFNTFSNLFTFKSKPEDAETKEANGEGEKQTDNEVKLTKMAAKLKILVTKVESLKTLVSIDLTVLLLQHIKNSYDLLLGLTKYSTTEQLNKQIYKTCINIFSDMLTILINNHIKPGFLEALQRLKNYKPVNLNHSGADYEDKTDGTLEPVNNFIELVDVGDLILQMISVFYNHELIQSGIIPMKNQHSRDFLRMNNIEKSIKLMESTLDTYVANGLDISIDIIISEIRFKVEECVGVIPLNSKSKSSYSTMSSRSKSRPPQSSSSMMTTNTATTTNTNNSNTTNMTNASIIPGIESTVYNLISIETLPLNEGRTSEWCSICLEVLESHFSLLQDSIDKSIMDVFKQELGDRLITLLIQLLMMKFKISNVGGIQFSFDINTLYAYYQKNRIKPAIEYLIGFKKIDQLFLVDCSGRTSREFKPQCKELGKLIIDLGRENGVFTPEEVYQFVSRRSDWDRIKKNVDKVVYGFGADDCIIM</sequence>
<organism evidence="3 4">
    <name type="scientific">Pichia membranifaciens</name>
    <dbReference type="NCBI Taxonomy" id="4926"/>
    <lineage>
        <taxon>Eukaryota</taxon>
        <taxon>Fungi</taxon>
        <taxon>Dikarya</taxon>
        <taxon>Ascomycota</taxon>
        <taxon>Saccharomycotina</taxon>
        <taxon>Pichiomycetes</taxon>
        <taxon>Pichiales</taxon>
        <taxon>Pichiaceae</taxon>
        <taxon>Pichia</taxon>
    </lineage>
</organism>
<feature type="compositionally biased region" description="Low complexity" evidence="1">
    <location>
        <begin position="636"/>
        <end position="647"/>
    </location>
</feature>
<dbReference type="GO" id="GO:0006887">
    <property type="term" value="P:exocytosis"/>
    <property type="evidence" value="ECO:0007669"/>
    <property type="project" value="TreeGrafter"/>
</dbReference>
<dbReference type="GO" id="GO:0000145">
    <property type="term" value="C:exocyst"/>
    <property type="evidence" value="ECO:0007669"/>
    <property type="project" value="TreeGrafter"/>
</dbReference>
<dbReference type="GO" id="GO:0006893">
    <property type="term" value="P:Golgi to plasma membrane transport"/>
    <property type="evidence" value="ECO:0007669"/>
    <property type="project" value="TreeGrafter"/>
</dbReference>
<dbReference type="Pfam" id="PF07393">
    <property type="entry name" value="Sec10_HB"/>
    <property type="match status" value="2"/>
</dbReference>
<accession>A0A1Q2YAX3</accession>
<dbReference type="PANTHER" id="PTHR12100:SF1">
    <property type="entry name" value="RECYCLIN-1"/>
    <property type="match status" value="1"/>
</dbReference>